<dbReference type="Proteomes" id="UP001152523">
    <property type="component" value="Unassembled WGS sequence"/>
</dbReference>
<evidence type="ECO:0000313" key="3">
    <source>
        <dbReference type="Proteomes" id="UP001152523"/>
    </source>
</evidence>
<accession>A0AAV0CCA2</accession>
<name>A0AAV0CCA2_9ASTE</name>
<comment type="caution">
    <text evidence="2">The sequence shown here is derived from an EMBL/GenBank/DDBJ whole genome shotgun (WGS) entry which is preliminary data.</text>
</comment>
<feature type="non-terminal residue" evidence="2">
    <location>
        <position position="233"/>
    </location>
</feature>
<evidence type="ECO:0000313" key="2">
    <source>
        <dbReference type="EMBL" id="CAH9071605.1"/>
    </source>
</evidence>
<evidence type="ECO:0000256" key="1">
    <source>
        <dbReference type="SAM" id="MobiDB-lite"/>
    </source>
</evidence>
<reference evidence="2" key="1">
    <citation type="submission" date="2022-07" db="EMBL/GenBank/DDBJ databases">
        <authorList>
            <person name="Macas J."/>
            <person name="Novak P."/>
            <person name="Neumann P."/>
        </authorList>
    </citation>
    <scope>NUCLEOTIDE SEQUENCE</scope>
</reference>
<sequence length="233" mass="25722">MKPPEVDAYMEITPSMLKDKSASDGGKACSNYAANHCSSSLSSRNWKSPSDDTSFCEAEAMATERRLFQPRYVLEYLKESLGEVVALREEVVALRSENEALHLANADLVQRLNLLSQAMIQNGLLSDFSHLGIGVQASPVRNALIAESDPPIPRPPPAAIEQHRIERVYQEQVQLPKSISLRSSGYLKLKAQHGSSSGRNSHRDTNHTTKPLAQLQRGYLPGAKKVDEALLIY</sequence>
<keyword evidence="3" id="KW-1185">Reference proteome</keyword>
<feature type="region of interest" description="Disordered" evidence="1">
    <location>
        <begin position="190"/>
        <end position="217"/>
    </location>
</feature>
<gene>
    <name evidence="2" type="ORF">CEPIT_LOCUS4000</name>
</gene>
<protein>
    <submittedName>
        <fullName evidence="2">Uncharacterized protein</fullName>
    </submittedName>
</protein>
<organism evidence="2 3">
    <name type="scientific">Cuscuta epithymum</name>
    <dbReference type="NCBI Taxonomy" id="186058"/>
    <lineage>
        <taxon>Eukaryota</taxon>
        <taxon>Viridiplantae</taxon>
        <taxon>Streptophyta</taxon>
        <taxon>Embryophyta</taxon>
        <taxon>Tracheophyta</taxon>
        <taxon>Spermatophyta</taxon>
        <taxon>Magnoliopsida</taxon>
        <taxon>eudicotyledons</taxon>
        <taxon>Gunneridae</taxon>
        <taxon>Pentapetalae</taxon>
        <taxon>asterids</taxon>
        <taxon>lamiids</taxon>
        <taxon>Solanales</taxon>
        <taxon>Convolvulaceae</taxon>
        <taxon>Cuscuteae</taxon>
        <taxon>Cuscuta</taxon>
        <taxon>Cuscuta subgen. Cuscuta</taxon>
    </lineage>
</organism>
<proteinExistence type="predicted"/>
<dbReference type="EMBL" id="CAMAPF010000021">
    <property type="protein sequence ID" value="CAH9071605.1"/>
    <property type="molecule type" value="Genomic_DNA"/>
</dbReference>
<dbReference type="AlphaFoldDB" id="A0AAV0CCA2"/>